<protein>
    <recommendedName>
        <fullName evidence="4">Reticulocyte-binding protein 2</fullName>
    </recommendedName>
</protein>
<feature type="compositionally biased region" description="Polar residues" evidence="1">
    <location>
        <begin position="405"/>
        <end position="419"/>
    </location>
</feature>
<feature type="region of interest" description="Disordered" evidence="1">
    <location>
        <begin position="557"/>
        <end position="593"/>
    </location>
</feature>
<dbReference type="EMBL" id="JAWRVE010000075">
    <property type="protein sequence ID" value="KAL1863033.1"/>
    <property type="molecule type" value="Genomic_DNA"/>
</dbReference>
<feature type="region of interest" description="Disordered" evidence="1">
    <location>
        <begin position="278"/>
        <end position="497"/>
    </location>
</feature>
<feature type="compositionally biased region" description="Low complexity" evidence="1">
    <location>
        <begin position="576"/>
        <end position="590"/>
    </location>
</feature>
<feature type="region of interest" description="Disordered" evidence="1">
    <location>
        <begin position="1"/>
        <end position="61"/>
    </location>
</feature>
<feature type="compositionally biased region" description="Basic and acidic residues" evidence="1">
    <location>
        <begin position="23"/>
        <end position="61"/>
    </location>
</feature>
<comment type="caution">
    <text evidence="2">The sequence shown here is derived from an EMBL/GenBank/DDBJ whole genome shotgun (WGS) entry which is preliminary data.</text>
</comment>
<reference evidence="2 3" key="1">
    <citation type="journal article" date="2024" name="IMA Fungus">
        <title>IMA Genome - F19 : A genome assembly and annotation guide to empower mycologists, including annotated draft genome sequences of Ceratocystis pirilliformis, Diaporthe australafricana, Fusarium ophioides, Paecilomyces lecythidis, and Sporothrix stenoceras.</title>
        <authorList>
            <person name="Aylward J."/>
            <person name="Wilson A.M."/>
            <person name="Visagie C.M."/>
            <person name="Spraker J."/>
            <person name="Barnes I."/>
            <person name="Buitendag C."/>
            <person name="Ceriani C."/>
            <person name="Del Mar Angel L."/>
            <person name="du Plessis D."/>
            <person name="Fuchs T."/>
            <person name="Gasser K."/>
            <person name="Kramer D."/>
            <person name="Li W."/>
            <person name="Munsamy K."/>
            <person name="Piso A."/>
            <person name="Price J.L."/>
            <person name="Sonnekus B."/>
            <person name="Thomas C."/>
            <person name="van der Nest A."/>
            <person name="van Dijk A."/>
            <person name="van Heerden A."/>
            <person name="van Vuuren N."/>
            <person name="Yilmaz N."/>
            <person name="Duong T.A."/>
            <person name="van der Merwe N.A."/>
            <person name="Wingfield M.J."/>
            <person name="Wingfield B.D."/>
        </authorList>
    </citation>
    <scope>NUCLEOTIDE SEQUENCE [LARGE SCALE GENOMIC DNA]</scope>
    <source>
        <strain evidence="2 3">CMW 18300</strain>
    </source>
</reference>
<keyword evidence="3" id="KW-1185">Reference proteome</keyword>
<feature type="compositionally biased region" description="Low complexity" evidence="1">
    <location>
        <begin position="197"/>
        <end position="229"/>
    </location>
</feature>
<feature type="region of interest" description="Disordered" evidence="1">
    <location>
        <begin position="197"/>
        <end position="248"/>
    </location>
</feature>
<feature type="compositionally biased region" description="Polar residues" evidence="1">
    <location>
        <begin position="352"/>
        <end position="364"/>
    </location>
</feature>
<dbReference type="Proteomes" id="UP001583177">
    <property type="component" value="Unassembled WGS sequence"/>
</dbReference>
<name>A0ABR3WJN8_9PEZI</name>
<evidence type="ECO:0008006" key="4">
    <source>
        <dbReference type="Google" id="ProtNLM"/>
    </source>
</evidence>
<accession>A0ABR3WJN8</accession>
<evidence type="ECO:0000313" key="2">
    <source>
        <dbReference type="EMBL" id="KAL1863033.1"/>
    </source>
</evidence>
<feature type="compositionally biased region" description="Pro residues" evidence="1">
    <location>
        <begin position="1"/>
        <end position="22"/>
    </location>
</feature>
<sequence length="681" mass="77121">MPQYMPAPQPYSQPARVPTPKPSPEHKELEEMKRLLGLMEERQKAEEEQKKQEAREQEIRNDAEKELIARTMEMKRVKEEAIREIEQVKLEVERKAREGLEAEDQRRRLEQEERERCDRIAREKVEAEFRIKDENERRIEEERVRRMKEMEEKVAQELEERRKLQEERDEELARFRQQIRDEVRAEFLRERQYLSSSLGAGGSSLCSSSPESLSSTSTISATRSLSLRSPEQISPKGSGSPPAFVTPAGEIQVMGVQVPDDRPPLAVLDTDLPKSSVVDPFVYLQDRSRPSTPAAEENDEIEQTSKGKGQHPRYSRSQPQASRSRDRRYANEDLKADFTHRGPPRSPCHSYGSESELMNMSTSKISDDEWSDVSELGAAPDSNQDSDHVIEPGSAYTGEDASAQMHGQSGLTPNTSISSIDFRKGRVQVDQGSENDMKSRFRAPEDDTDNLEKRKHAVSPFSVFQFLITEESSEESEGDDEGRQDDADSDDGGAALTNQHMPQMANDILAKDGAGEQLDRDQDCLVARIDPVQRSPSRDSPLLLLLKKHISDFEATSRRKNFTHTRSQAQDLTQEDGSSNASSSYSGDSDPMWDHPDRLKPYLVFPYCMGGRINRSGDSFRFKKPTEDLALTPTSSPFSSEDQPSMQMAIVPCFMIPASMVRSVMQVPIFSAESISRHGFR</sequence>
<feature type="compositionally biased region" description="Basic and acidic residues" evidence="1">
    <location>
        <begin position="323"/>
        <end position="340"/>
    </location>
</feature>
<gene>
    <name evidence="2" type="ORF">Daus18300_008189</name>
</gene>
<organism evidence="2 3">
    <name type="scientific">Diaporthe australafricana</name>
    <dbReference type="NCBI Taxonomy" id="127596"/>
    <lineage>
        <taxon>Eukaryota</taxon>
        <taxon>Fungi</taxon>
        <taxon>Dikarya</taxon>
        <taxon>Ascomycota</taxon>
        <taxon>Pezizomycotina</taxon>
        <taxon>Sordariomycetes</taxon>
        <taxon>Sordariomycetidae</taxon>
        <taxon>Diaporthales</taxon>
        <taxon>Diaporthaceae</taxon>
        <taxon>Diaporthe</taxon>
    </lineage>
</organism>
<feature type="compositionally biased region" description="Basic and acidic residues" evidence="1">
    <location>
        <begin position="435"/>
        <end position="445"/>
    </location>
</feature>
<proteinExistence type="predicted"/>
<evidence type="ECO:0000256" key="1">
    <source>
        <dbReference type="SAM" id="MobiDB-lite"/>
    </source>
</evidence>
<feature type="compositionally biased region" description="Acidic residues" evidence="1">
    <location>
        <begin position="471"/>
        <end position="491"/>
    </location>
</feature>
<evidence type="ECO:0000313" key="3">
    <source>
        <dbReference type="Proteomes" id="UP001583177"/>
    </source>
</evidence>